<evidence type="ECO:0000313" key="3">
    <source>
        <dbReference type="Proteomes" id="UP000450161"/>
    </source>
</evidence>
<feature type="domain" description="Virulence-associated protein E-like" evidence="1">
    <location>
        <begin position="495"/>
        <end position="713"/>
    </location>
</feature>
<protein>
    <recommendedName>
        <fullName evidence="1">Virulence-associated protein E-like domain-containing protein</fullName>
    </recommendedName>
</protein>
<comment type="caution">
    <text evidence="2">The sequence shown here is derived from an EMBL/GenBank/DDBJ whole genome shotgun (WGS) entry which is preliminary data.</text>
</comment>
<dbReference type="PANTHER" id="PTHR34985:SF1">
    <property type="entry name" value="SLR0554 PROTEIN"/>
    <property type="match status" value="1"/>
</dbReference>
<reference evidence="2 3" key="1">
    <citation type="submission" date="2019-08" db="EMBL/GenBank/DDBJ databases">
        <title>In-depth cultivation of the pig gut microbiome towards novel bacterial diversity and tailored functional studies.</title>
        <authorList>
            <person name="Wylensek D."/>
            <person name="Hitch T.C.A."/>
            <person name="Clavel T."/>
        </authorList>
    </citation>
    <scope>NUCLEOTIDE SEQUENCE [LARGE SCALE GENOMIC DNA]</scope>
    <source>
        <strain evidence="2 3">LKV-178-WT-2C</strain>
    </source>
</reference>
<dbReference type="InterPro" id="IPR007936">
    <property type="entry name" value="VapE-like_dom"/>
</dbReference>
<dbReference type="AlphaFoldDB" id="A0A6I2TVH9"/>
<organism evidence="2 3">
    <name type="scientific">Segatella copri</name>
    <dbReference type="NCBI Taxonomy" id="165179"/>
    <lineage>
        <taxon>Bacteria</taxon>
        <taxon>Pseudomonadati</taxon>
        <taxon>Bacteroidota</taxon>
        <taxon>Bacteroidia</taxon>
        <taxon>Bacteroidales</taxon>
        <taxon>Prevotellaceae</taxon>
        <taxon>Segatella</taxon>
    </lineage>
</organism>
<dbReference type="Proteomes" id="UP000450161">
    <property type="component" value="Unassembled WGS sequence"/>
</dbReference>
<sequence length="835" mass="96180">MMPRECLSQRIRPSLKLRIMKLINDFEIDIATAHSRLSKKWKNKRCKWSSLVEKCSSTKYTSETVKEYEKMPRDEQSDIKDVGGFVGGYLSGGTRKTANVMWRSVATLDIDYGTADLWDEFTMQFDFAAILYSTHKHTKDKPRYRLVFPFNRQVKPTEYEPICRKIAEALGIDLFDVTTYQLPRLFYWPSTSKDGDFVFQCQDGPACDADEILSEYVNYKDVSTWPLSNRENDIITHEIKKAGDPLEKPGLIGAFCRAYTIEEAIDTFLSDVYDKTAIDGRYTYRLGTVAGGLVCYDDRFAYSHHETDPASRQLCNAFDLLRIHKFGVEDEGSRQTDVTKKPSYLKMQDFVAADKKVKMLITKEKKAEAISDFADLDLEDAGESAVTEEENTEWMGDLDYDRRGQIKPSLRNIITIMDNDPHLAGRFKNDMFSGFVLINGGLPWRKEAKRWENTDPANLRVYLDTVYGISGKDKIKDATQAIFTKYRCHPIREYLDSLEWDGVPRLDRLIIDYVGAEDCELNRAMTRKHFTAAVARVMNPGCKYDYCLIIAGAEGIGKSTLFSVMGGEWFSDSLMTMEGKAGMEQARSGWVIELPELGGIKRSDVEQVKAYISRQNDMYRPAYGEVVEAHPRQCVFCGTTNERYFLKGDTGNRRFWVMSVDADLRKYPDPREALIRDRNQIWAEAVQRYKEHEPLYLSPELEKEARERQATFNDDADDPMVSLIRSFVDMKLPADWNTYDIARRRAYIKNPDPLDPIGTVVRTKVCAAEFICEQLGRDMGDKEYKYLARKVCKIMDEFEDWERVSTSKHARALYGTQRAYKRIEPKCKGDEEDDI</sequence>
<gene>
    <name evidence="2" type="ORF">FYJ72_08800</name>
</gene>
<dbReference type="PANTHER" id="PTHR34985">
    <property type="entry name" value="SLR0554 PROTEIN"/>
    <property type="match status" value="1"/>
</dbReference>
<evidence type="ECO:0000259" key="1">
    <source>
        <dbReference type="Pfam" id="PF05272"/>
    </source>
</evidence>
<evidence type="ECO:0000313" key="2">
    <source>
        <dbReference type="EMBL" id="MST77776.1"/>
    </source>
</evidence>
<proteinExistence type="predicted"/>
<dbReference type="Pfam" id="PF05272">
    <property type="entry name" value="VapE-like_dom"/>
    <property type="match status" value="1"/>
</dbReference>
<dbReference type="EMBL" id="VUNF01000015">
    <property type="protein sequence ID" value="MST77776.1"/>
    <property type="molecule type" value="Genomic_DNA"/>
</dbReference>
<name>A0A6I2TVH9_9BACT</name>
<accession>A0A6I2TVH9</accession>